<dbReference type="Pfam" id="PF13403">
    <property type="entry name" value="Hint_2"/>
    <property type="match status" value="1"/>
</dbReference>
<protein>
    <submittedName>
        <fullName evidence="2">Hint domain-containing protein</fullName>
    </submittedName>
</protein>
<dbReference type="AlphaFoldDB" id="A0A1H3LRB7"/>
<dbReference type="OrthoDB" id="6305173at2"/>
<evidence type="ECO:0000259" key="1">
    <source>
        <dbReference type="Pfam" id="PF13403"/>
    </source>
</evidence>
<proteinExistence type="predicted"/>
<evidence type="ECO:0000313" key="3">
    <source>
        <dbReference type="Proteomes" id="UP000199286"/>
    </source>
</evidence>
<evidence type="ECO:0000313" key="2">
    <source>
        <dbReference type="EMBL" id="SDY66982.1"/>
    </source>
</evidence>
<dbReference type="SUPFAM" id="SSF51294">
    <property type="entry name" value="Hedgehog/intein (Hint) domain"/>
    <property type="match status" value="1"/>
</dbReference>
<dbReference type="Proteomes" id="UP000199286">
    <property type="component" value="Unassembled WGS sequence"/>
</dbReference>
<feature type="domain" description="Hedgehog/Intein (Hint)" evidence="1">
    <location>
        <begin position="159"/>
        <end position="304"/>
    </location>
</feature>
<dbReference type="EMBL" id="FNPF01000014">
    <property type="protein sequence ID" value="SDY66982.1"/>
    <property type="molecule type" value="Genomic_DNA"/>
</dbReference>
<dbReference type="InterPro" id="IPR028992">
    <property type="entry name" value="Hedgehog/Intein_dom"/>
</dbReference>
<dbReference type="InterPro" id="IPR036844">
    <property type="entry name" value="Hint_dom_sf"/>
</dbReference>
<dbReference type="STRING" id="321339.SAMN05444340_11420"/>
<name>A0A1H3LRB7_9RHOB</name>
<accession>A0A1H3LRB7</accession>
<organism evidence="2 3">
    <name type="scientific">Citreimonas salinaria</name>
    <dbReference type="NCBI Taxonomy" id="321339"/>
    <lineage>
        <taxon>Bacteria</taxon>
        <taxon>Pseudomonadati</taxon>
        <taxon>Pseudomonadota</taxon>
        <taxon>Alphaproteobacteria</taxon>
        <taxon>Rhodobacterales</taxon>
        <taxon>Roseobacteraceae</taxon>
        <taxon>Citreimonas</taxon>
    </lineage>
</organism>
<sequence length="354" mass="37848">MTQTRARASFAIPWHLTETDGVRAAPLAELRLGAVWRWHGEAVRLDAGDPALRPYPPEHHDRRARAARIVAQLSGIDARAEDIDLDPYDDDLLSDGTVALTDGRQEYVLSLVTMHRSGGVLAMTDGALPPQDTELRVIRPMRSRAGRGAALRGPADLTGFAAGTRVATPDGPVAVEHLHEGDRVLTEDAGAQPVQWIGARRISGSQLYLRPDFRPVRIAPGAFAAARPHASLLVAPGQGVLLHSSAAGMLFNATEVLVAGRDLGESASIERDLQVTEATYFNLMLGRHAILFANGTACESFHPAAAALSTLSGEDRARLAERWPALARNPQSYGPFARRRLDAGEAAILAASAA</sequence>
<reference evidence="2 3" key="1">
    <citation type="submission" date="2016-10" db="EMBL/GenBank/DDBJ databases">
        <authorList>
            <person name="de Groot N.N."/>
        </authorList>
    </citation>
    <scope>NUCLEOTIDE SEQUENCE [LARGE SCALE GENOMIC DNA]</scope>
    <source>
        <strain evidence="2 3">DSM 26880</strain>
    </source>
</reference>
<keyword evidence="3" id="KW-1185">Reference proteome</keyword>
<dbReference type="RefSeq" id="WP_089884438.1">
    <property type="nucleotide sequence ID" value="NZ_FNPF01000014.1"/>
</dbReference>
<gene>
    <name evidence="2" type="ORF">SAMN05444340_11420</name>
</gene>